<evidence type="ECO:0000256" key="3">
    <source>
        <dbReference type="ARBA" id="ARBA00022448"/>
    </source>
</evidence>
<dbReference type="EMBL" id="CP058214">
    <property type="protein sequence ID" value="QPC44261.1"/>
    <property type="molecule type" value="Genomic_DNA"/>
</dbReference>
<evidence type="ECO:0000313" key="9">
    <source>
        <dbReference type="EMBL" id="QPC44261.1"/>
    </source>
</evidence>
<dbReference type="PANTHER" id="PTHR36838:SF3">
    <property type="entry name" value="TRANSPORTER AUXIN EFFLUX CARRIER EC FAMILY"/>
    <property type="match status" value="1"/>
</dbReference>
<reference evidence="9 10" key="1">
    <citation type="submission" date="2020-06" db="EMBL/GenBank/DDBJ databases">
        <title>Genome sequence of 2 isolates from Red Sea Mangroves.</title>
        <authorList>
            <person name="Sefrji F."/>
            <person name="Michoud G."/>
            <person name="Merlino G."/>
            <person name="Daffonchio D."/>
        </authorList>
    </citation>
    <scope>NUCLEOTIDE SEQUENCE [LARGE SCALE GENOMIC DNA]</scope>
    <source>
        <strain evidence="9 10">R1DC25</strain>
    </source>
</reference>
<evidence type="ECO:0000256" key="2">
    <source>
        <dbReference type="ARBA" id="ARBA00010145"/>
    </source>
</evidence>
<feature type="transmembrane region" description="Helical" evidence="8">
    <location>
        <begin position="6"/>
        <end position="22"/>
    </location>
</feature>
<dbReference type="InterPro" id="IPR038770">
    <property type="entry name" value="Na+/solute_symporter_sf"/>
</dbReference>
<dbReference type="GO" id="GO:0005886">
    <property type="term" value="C:plasma membrane"/>
    <property type="evidence" value="ECO:0007669"/>
    <property type="project" value="UniProtKB-SubCell"/>
</dbReference>
<protein>
    <submittedName>
        <fullName evidence="9">AEC family transporter</fullName>
    </submittedName>
</protein>
<comment type="similarity">
    <text evidence="2">Belongs to the auxin efflux carrier (TC 2.A.69) family.</text>
</comment>
<accession>A0A7S8C6F6</accession>
<name>A0A7S8C6F6_9HYPH</name>
<feature type="transmembrane region" description="Helical" evidence="8">
    <location>
        <begin position="34"/>
        <end position="51"/>
    </location>
</feature>
<dbReference type="Proteomes" id="UP000593594">
    <property type="component" value="Chromosome"/>
</dbReference>
<feature type="transmembrane region" description="Helical" evidence="8">
    <location>
        <begin position="228"/>
        <end position="250"/>
    </location>
</feature>
<organism evidence="9 10">
    <name type="scientific">Kaustia mangrovi</name>
    <dbReference type="NCBI Taxonomy" id="2593653"/>
    <lineage>
        <taxon>Bacteria</taxon>
        <taxon>Pseudomonadati</taxon>
        <taxon>Pseudomonadota</taxon>
        <taxon>Alphaproteobacteria</taxon>
        <taxon>Hyphomicrobiales</taxon>
        <taxon>Parvibaculaceae</taxon>
        <taxon>Kaustia</taxon>
    </lineage>
</organism>
<feature type="transmembrane region" description="Helical" evidence="8">
    <location>
        <begin position="203"/>
        <end position="221"/>
    </location>
</feature>
<keyword evidence="7 8" id="KW-0472">Membrane</keyword>
<keyword evidence="6 8" id="KW-1133">Transmembrane helix</keyword>
<proteinExistence type="inferred from homology"/>
<dbReference type="KEGG" id="kmn:HW532_17090"/>
<evidence type="ECO:0000256" key="5">
    <source>
        <dbReference type="ARBA" id="ARBA00022692"/>
    </source>
</evidence>
<evidence type="ECO:0000256" key="1">
    <source>
        <dbReference type="ARBA" id="ARBA00004651"/>
    </source>
</evidence>
<dbReference type="InterPro" id="IPR004776">
    <property type="entry name" value="Mem_transp_PIN-like"/>
</dbReference>
<evidence type="ECO:0000256" key="6">
    <source>
        <dbReference type="ARBA" id="ARBA00022989"/>
    </source>
</evidence>
<sequence>MEQVINTVIPVFGLIALGYLASRSGLIAQSVTGGLTAFVFTIATPALLFRTMAAVEVPAVSPWALWAAYFGGVAVAWLMGWGLVRHALGGSPLAAAGAGVASAYSNTVLLGLPLIFAVIGDRGALPLFLILSIHLPIMAFAATLQMELASQSGGLRARLVVNVLSGLVKNPIVIGLAAGVLWRLTGLSLPTAAQTLVDMLADAAVPTALFAMGLGLAGYGVRAAGRAALAITAVKLVVHPLVVWVLAAEVFALPPVWTAVAVVFAAAPTGINSFVFSTQYRAGAAAVSGAIALGTALSIVTVSLALWATATP</sequence>
<comment type="subcellular location">
    <subcellularLocation>
        <location evidence="1">Cell membrane</location>
        <topology evidence="1">Multi-pass membrane protein</topology>
    </subcellularLocation>
</comment>
<dbReference type="Pfam" id="PF03547">
    <property type="entry name" value="Mem_trans"/>
    <property type="match status" value="1"/>
</dbReference>
<feature type="transmembrane region" description="Helical" evidence="8">
    <location>
        <begin position="63"/>
        <end position="84"/>
    </location>
</feature>
<keyword evidence="5 8" id="KW-0812">Transmembrane</keyword>
<dbReference type="Gene3D" id="1.20.1530.20">
    <property type="match status" value="1"/>
</dbReference>
<keyword evidence="3" id="KW-0813">Transport</keyword>
<evidence type="ECO:0000256" key="4">
    <source>
        <dbReference type="ARBA" id="ARBA00022475"/>
    </source>
</evidence>
<keyword evidence="4" id="KW-1003">Cell membrane</keyword>
<dbReference type="PANTHER" id="PTHR36838">
    <property type="entry name" value="AUXIN EFFLUX CARRIER FAMILY PROTEIN"/>
    <property type="match status" value="1"/>
</dbReference>
<feature type="transmembrane region" description="Helical" evidence="8">
    <location>
        <begin position="256"/>
        <end position="276"/>
    </location>
</feature>
<gene>
    <name evidence="9" type="ORF">HW532_17090</name>
</gene>
<dbReference type="RefSeq" id="WP_213161629.1">
    <property type="nucleotide sequence ID" value="NZ_CP058214.1"/>
</dbReference>
<evidence type="ECO:0000313" key="10">
    <source>
        <dbReference type="Proteomes" id="UP000593594"/>
    </source>
</evidence>
<evidence type="ECO:0000256" key="8">
    <source>
        <dbReference type="SAM" id="Phobius"/>
    </source>
</evidence>
<feature type="transmembrane region" description="Helical" evidence="8">
    <location>
        <begin position="125"/>
        <end position="147"/>
    </location>
</feature>
<evidence type="ECO:0000256" key="7">
    <source>
        <dbReference type="ARBA" id="ARBA00023136"/>
    </source>
</evidence>
<keyword evidence="10" id="KW-1185">Reference proteome</keyword>
<dbReference type="GO" id="GO:0055085">
    <property type="term" value="P:transmembrane transport"/>
    <property type="evidence" value="ECO:0007669"/>
    <property type="project" value="InterPro"/>
</dbReference>
<feature type="transmembrane region" description="Helical" evidence="8">
    <location>
        <begin position="96"/>
        <end position="119"/>
    </location>
</feature>
<feature type="transmembrane region" description="Helical" evidence="8">
    <location>
        <begin position="283"/>
        <end position="308"/>
    </location>
</feature>
<dbReference type="AlphaFoldDB" id="A0A7S8C6F6"/>
<feature type="transmembrane region" description="Helical" evidence="8">
    <location>
        <begin position="159"/>
        <end position="183"/>
    </location>
</feature>